<evidence type="ECO:0000256" key="14">
    <source>
        <dbReference type="SAM" id="SignalP"/>
    </source>
</evidence>
<evidence type="ECO:0000256" key="11">
    <source>
        <dbReference type="PIRSR" id="PIRSR617512-2"/>
    </source>
</evidence>
<dbReference type="EC" id="1.1.2.-" evidence="16"/>
<evidence type="ECO:0000313" key="17">
    <source>
        <dbReference type="Proteomes" id="UP000309389"/>
    </source>
</evidence>
<dbReference type="InterPro" id="IPR017512">
    <property type="entry name" value="PQQ_MeOH/EtOH_DH"/>
</dbReference>
<keyword evidence="6 11" id="KW-0634">PQQ</keyword>
<feature type="binding site" evidence="11">
    <location>
        <begin position="425"/>
        <end position="426"/>
    </location>
    <ligand>
        <name>pyrroloquinoline quinone</name>
        <dbReference type="ChEBI" id="CHEBI:58442"/>
    </ligand>
</feature>
<gene>
    <name evidence="16" type="ORF">E5222_00435</name>
</gene>
<dbReference type="Pfam" id="PF13442">
    <property type="entry name" value="Cytochrome_CBB3"/>
    <property type="match status" value="1"/>
</dbReference>
<feature type="chain" id="PRO_5020681719" evidence="14">
    <location>
        <begin position="32"/>
        <end position="710"/>
    </location>
</feature>
<feature type="binding site" evidence="12">
    <location>
        <position position="294"/>
    </location>
    <ligand>
        <name>Ca(2+)</name>
        <dbReference type="ChEBI" id="CHEBI:29108"/>
    </ligand>
</feature>
<dbReference type="GO" id="GO:0020037">
    <property type="term" value="F:heme binding"/>
    <property type="evidence" value="ECO:0007669"/>
    <property type="project" value="InterPro"/>
</dbReference>
<evidence type="ECO:0000256" key="6">
    <source>
        <dbReference type="ARBA" id="ARBA00022891"/>
    </source>
</evidence>
<dbReference type="InterPro" id="IPR009056">
    <property type="entry name" value="Cyt_c-like_dom"/>
</dbReference>
<evidence type="ECO:0000256" key="13">
    <source>
        <dbReference type="PIRSR" id="PIRSR617512-4"/>
    </source>
</evidence>
<evidence type="ECO:0000256" key="7">
    <source>
        <dbReference type="ARBA" id="ARBA00023002"/>
    </source>
</evidence>
<keyword evidence="5 12" id="KW-0106">Calcium</keyword>
<evidence type="ECO:0000256" key="2">
    <source>
        <dbReference type="ARBA" id="ARBA00022617"/>
    </source>
</evidence>
<evidence type="ECO:0000256" key="3">
    <source>
        <dbReference type="ARBA" id="ARBA00022723"/>
    </source>
</evidence>
<evidence type="ECO:0000256" key="9">
    <source>
        <dbReference type="ARBA" id="ARBA00023157"/>
    </source>
</evidence>
<dbReference type="SUPFAM" id="SSF50998">
    <property type="entry name" value="Quinoprotein alcohol dehydrogenase-like"/>
    <property type="match status" value="1"/>
</dbReference>
<dbReference type="InterPro" id="IPR018391">
    <property type="entry name" value="PQQ_b-propeller_rpt"/>
</dbReference>
<feature type="disulfide bond" evidence="13">
    <location>
        <begin position="143"/>
        <end position="144"/>
    </location>
</feature>
<accession>A0A4T3F3I4</accession>
<dbReference type="PROSITE" id="PS51257">
    <property type="entry name" value="PROKAR_LIPOPROTEIN"/>
    <property type="match status" value="1"/>
</dbReference>
<feature type="binding site" evidence="11">
    <location>
        <position position="97"/>
    </location>
    <ligand>
        <name>pyrroloquinoline quinone</name>
        <dbReference type="ChEBI" id="CHEBI:58442"/>
    </ligand>
</feature>
<feature type="domain" description="Cytochrome c" evidence="15">
    <location>
        <begin position="628"/>
        <end position="704"/>
    </location>
</feature>
<dbReference type="PROSITE" id="PS51007">
    <property type="entry name" value="CYTC"/>
    <property type="match status" value="1"/>
</dbReference>
<reference evidence="16 17" key="1">
    <citation type="submission" date="2019-04" db="EMBL/GenBank/DDBJ databases">
        <title>Altererythrobacter aquimixticola sp. nov., isolated from sediment of junction between the ocean and a freshwater spring.</title>
        <authorList>
            <person name="Yoon J.-H."/>
        </authorList>
    </citation>
    <scope>NUCLEOTIDE SEQUENCE [LARGE SCALE GENOMIC DNA]</scope>
    <source>
        <strain evidence="16 17">SSKS-13</strain>
    </source>
</reference>
<dbReference type="GO" id="GO:0005509">
    <property type="term" value="F:calcium ion binding"/>
    <property type="evidence" value="ECO:0007669"/>
    <property type="project" value="InterPro"/>
</dbReference>
<feature type="binding site" evidence="11">
    <location>
        <position position="195"/>
    </location>
    <ligand>
        <name>pyrroloquinoline quinone</name>
        <dbReference type="ChEBI" id="CHEBI:58442"/>
    </ligand>
</feature>
<keyword evidence="17" id="KW-1185">Reference proteome</keyword>
<comment type="cofactor">
    <cofactor evidence="11">
        <name>pyrroloquinoline quinone</name>
        <dbReference type="ChEBI" id="CHEBI:58442"/>
    </cofactor>
    <text evidence="11">Binds 1 PQQ group per subunit.</text>
</comment>
<dbReference type="AlphaFoldDB" id="A0A4T3F3I4"/>
<dbReference type="RefSeq" id="WP_136691508.1">
    <property type="nucleotide sequence ID" value="NZ_SSHH01000001.1"/>
</dbReference>
<dbReference type="SMART" id="SM00564">
    <property type="entry name" value="PQQ"/>
    <property type="match status" value="5"/>
</dbReference>
<comment type="cofactor">
    <cofactor evidence="12">
        <name>Ca(2+)</name>
        <dbReference type="ChEBI" id="CHEBI:29108"/>
    </cofactor>
    <text evidence="12">Binds 1 Ca(2+) ion per subunit.</text>
</comment>
<comment type="caution">
    <text evidence="16">The sequence shown here is derived from an EMBL/GenBank/DDBJ whole genome shotgun (WGS) entry which is preliminary data.</text>
</comment>
<keyword evidence="4 14" id="KW-0732">Signal</keyword>
<dbReference type="Proteomes" id="UP000309389">
    <property type="component" value="Unassembled WGS sequence"/>
</dbReference>
<feature type="binding site" description="axial binding residue" evidence="12">
    <location>
        <position position="681"/>
    </location>
    <ligand>
        <name>heme c</name>
        <dbReference type="ChEBI" id="CHEBI:61717"/>
    </ligand>
    <ligandPart>
        <name>Fe</name>
        <dbReference type="ChEBI" id="CHEBI:18248"/>
    </ligandPart>
</feature>
<dbReference type="NCBIfam" id="TIGR03075">
    <property type="entry name" value="PQQ_enz_alc_DH"/>
    <property type="match status" value="1"/>
</dbReference>
<dbReference type="OrthoDB" id="9794322at2"/>
<dbReference type="Gene3D" id="1.10.760.10">
    <property type="entry name" value="Cytochrome c-like domain"/>
    <property type="match status" value="1"/>
</dbReference>
<dbReference type="InterPro" id="IPR011047">
    <property type="entry name" value="Quinoprotein_ADH-like_sf"/>
</dbReference>
<protein>
    <submittedName>
        <fullName evidence="16">PQQ-dependent dehydrogenase, methanol/ethanol family</fullName>
        <ecNumber evidence="16">1.1.2.-</ecNumber>
    </submittedName>
</protein>
<evidence type="ECO:0000313" key="16">
    <source>
        <dbReference type="EMBL" id="TIX50989.1"/>
    </source>
</evidence>
<dbReference type="SUPFAM" id="SSF46626">
    <property type="entry name" value="Cytochrome c"/>
    <property type="match status" value="1"/>
</dbReference>
<evidence type="ECO:0000256" key="1">
    <source>
        <dbReference type="ARBA" id="ARBA00008156"/>
    </source>
</evidence>
<keyword evidence="8 12" id="KW-0408">Iron</keyword>
<proteinExistence type="inferred from homology"/>
<feature type="binding site" description="axial binding residue" evidence="12">
    <location>
        <position position="645"/>
    </location>
    <ligand>
        <name>heme c</name>
        <dbReference type="ChEBI" id="CHEBI:61717"/>
    </ligand>
    <ligandPart>
        <name>Fe</name>
        <dbReference type="ChEBI" id="CHEBI:18248"/>
    </ligandPart>
</feature>
<dbReference type="Gene3D" id="2.140.10.10">
    <property type="entry name" value="Quinoprotein alcohol dehydrogenase-like superfamily"/>
    <property type="match status" value="1"/>
</dbReference>
<dbReference type="Pfam" id="PF01011">
    <property type="entry name" value="PQQ"/>
    <property type="match status" value="2"/>
</dbReference>
<dbReference type="GO" id="GO:0009055">
    <property type="term" value="F:electron transfer activity"/>
    <property type="evidence" value="ECO:0007669"/>
    <property type="project" value="InterPro"/>
</dbReference>
<name>A0A4T3F3I4_9SPHN</name>
<evidence type="ECO:0000256" key="5">
    <source>
        <dbReference type="ARBA" id="ARBA00022837"/>
    </source>
</evidence>
<evidence type="ECO:0000259" key="15">
    <source>
        <dbReference type="PROSITE" id="PS51007"/>
    </source>
</evidence>
<comment type="similarity">
    <text evidence="1">Belongs to the bacterial PQQ dehydrogenase family.</text>
</comment>
<feature type="binding site" evidence="11">
    <location>
        <position position="366"/>
    </location>
    <ligand>
        <name>pyrroloquinoline quinone</name>
        <dbReference type="ChEBI" id="CHEBI:58442"/>
    </ligand>
</feature>
<dbReference type="EMBL" id="SSHH01000001">
    <property type="protein sequence ID" value="TIX50989.1"/>
    <property type="molecule type" value="Genomic_DNA"/>
</dbReference>
<feature type="binding site" description="covalent" evidence="11">
    <location>
        <position position="641"/>
    </location>
    <ligand>
        <name>heme c</name>
        <dbReference type="ChEBI" id="CHEBI:61717"/>
    </ligand>
</feature>
<feature type="binding site" description="covalent" evidence="11">
    <location>
        <position position="644"/>
    </location>
    <ligand>
        <name>heme c</name>
        <dbReference type="ChEBI" id="CHEBI:61717"/>
    </ligand>
</feature>
<keyword evidence="9 13" id="KW-1015">Disulfide bond</keyword>
<dbReference type="InterPro" id="IPR002372">
    <property type="entry name" value="PQQ_rpt_dom"/>
</dbReference>
<feature type="binding site" evidence="12">
    <location>
        <position position="339"/>
    </location>
    <ligand>
        <name>Ca(2+)</name>
        <dbReference type="ChEBI" id="CHEBI:29108"/>
    </ligand>
</feature>
<evidence type="ECO:0000256" key="8">
    <source>
        <dbReference type="ARBA" id="ARBA00023004"/>
    </source>
</evidence>
<keyword evidence="3 12" id="KW-0479">Metal-binding</keyword>
<evidence type="ECO:0000256" key="4">
    <source>
        <dbReference type="ARBA" id="ARBA00022729"/>
    </source>
</evidence>
<feature type="signal peptide" evidence="14">
    <location>
        <begin position="1"/>
        <end position="31"/>
    </location>
</feature>
<feature type="binding site" evidence="11">
    <location>
        <position position="149"/>
    </location>
    <ligand>
        <name>pyrroloquinoline quinone</name>
        <dbReference type="ChEBI" id="CHEBI:58442"/>
    </ligand>
</feature>
<keyword evidence="7 16" id="KW-0560">Oxidoreductase</keyword>
<dbReference type="InterPro" id="IPR036909">
    <property type="entry name" value="Cyt_c-like_dom_sf"/>
</dbReference>
<sequence>MKSATGRLHKKRLLCSIASTFALALASCTTAGGESAPVGAIAASADPLANPAAGEWTSDGRDYTAQRFSPLTQVNAQNVSQLGLAWYADLDTYRGVEATPLYADGVLYNTLSWNITTAYDAKTGAVLWTYDPKTPREFGRYACCEPVSRGLAMSGDKVIIATLDGRLIALNKDTGAELWNTRTFELDSGYAYSITGAPRVFGDKVVVGQSGGDLGVRGFASAYDVETGEEVWKFYLTPNPDDMPDGEASDSANAMMRATWSDEGMWRQLGGGANPWDAIAYDPELNLVYVGTGNSVPHARYYRSNNEGDNLFVCSIVALDADSGEYRWHYQMNPGEEWDWTCTASMISADLEIEGETRQVLMQAPKNGFFYVLDRATGEFISAGAHVFQNWNEGFDANGRPITSDAVRYDETPKLVAPGPGGAHNWFPMAFSPRTGLAYFPAYQSAFVYALQPGWEPQPMRSNSGWGGYTGEAGRIRGELMAEANAVEAAWLAAWDPVKQELAWKVELPRHGNGGVMVTASDLVFEGTTKQTFAAFNAHDGSLLWEYPTQSAPVAGAITYEIDGEQYIAINAGWGGGAAQIERGAGIEMPRAPARLLVFKLGGNLTLPPLPENAAAPPEPPRLAASEERVAHGQLLFQQTCAVCHGQNAIGGVKDLRHMDRDTHGKFDQIVLEGLYLDKGMANFSDILSQEDADAIHAYVIARANEDWGR</sequence>
<comment type="cofactor">
    <cofactor evidence="11">
        <name>heme c</name>
        <dbReference type="ChEBI" id="CHEBI:61717"/>
    </cofactor>
    <text evidence="11">Binds 1 heme c group per subunit.</text>
</comment>
<evidence type="ECO:0000256" key="10">
    <source>
        <dbReference type="PIRSR" id="PIRSR617512-1"/>
    </source>
</evidence>
<organism evidence="16 17">
    <name type="scientific">Alteraurantiacibacter aquimixticola</name>
    <dbReference type="NCBI Taxonomy" id="2489173"/>
    <lineage>
        <taxon>Bacteria</taxon>
        <taxon>Pseudomonadati</taxon>
        <taxon>Pseudomonadota</taxon>
        <taxon>Alphaproteobacteria</taxon>
        <taxon>Sphingomonadales</taxon>
        <taxon>Erythrobacteraceae</taxon>
        <taxon>Alteraurantiacibacter</taxon>
    </lineage>
</organism>
<evidence type="ECO:0000256" key="12">
    <source>
        <dbReference type="PIRSR" id="PIRSR617512-3"/>
    </source>
</evidence>
<keyword evidence="2 11" id="KW-0349">Heme</keyword>
<feature type="active site" description="Proton acceptor" evidence="10">
    <location>
        <position position="339"/>
    </location>
</feature>
<dbReference type="PANTHER" id="PTHR32303">
    <property type="entry name" value="QUINOPROTEIN ALCOHOL DEHYDROGENASE (CYTOCHROME C)"/>
    <property type="match status" value="1"/>
</dbReference>
<dbReference type="GO" id="GO:0016020">
    <property type="term" value="C:membrane"/>
    <property type="evidence" value="ECO:0007669"/>
    <property type="project" value="InterPro"/>
</dbReference>
<dbReference type="GO" id="GO:0016614">
    <property type="term" value="F:oxidoreductase activity, acting on CH-OH group of donors"/>
    <property type="evidence" value="ECO:0007669"/>
    <property type="project" value="InterPro"/>
</dbReference>